<protein>
    <submittedName>
        <fullName evidence="2">Uncharacterized protein</fullName>
    </submittedName>
</protein>
<proteinExistence type="predicted"/>
<reference evidence="2" key="1">
    <citation type="submission" date="2020-05" db="EMBL/GenBank/DDBJ databases">
        <title>WGS assembly of Panicum virgatum.</title>
        <authorList>
            <person name="Lovell J.T."/>
            <person name="Jenkins J."/>
            <person name="Shu S."/>
            <person name="Juenger T.E."/>
            <person name="Schmutz J."/>
        </authorList>
    </citation>
    <scope>NUCLEOTIDE SEQUENCE</scope>
    <source>
        <strain evidence="2">AP13</strain>
    </source>
</reference>
<keyword evidence="3" id="KW-1185">Reference proteome</keyword>
<feature type="region of interest" description="Disordered" evidence="1">
    <location>
        <begin position="1"/>
        <end position="23"/>
    </location>
</feature>
<accession>A0A8T0WS21</accession>
<gene>
    <name evidence="2" type="ORF">PVAP13_1NG139000</name>
</gene>
<dbReference type="PANTHER" id="PTHR31325">
    <property type="entry name" value="OS01G0798800 PROTEIN-RELATED"/>
    <property type="match status" value="1"/>
</dbReference>
<name>A0A8T0WS21_PANVG</name>
<dbReference type="AlphaFoldDB" id="A0A8T0WS21"/>
<comment type="caution">
    <text evidence="2">The sequence shown here is derived from an EMBL/GenBank/DDBJ whole genome shotgun (WGS) entry which is preliminary data.</text>
</comment>
<dbReference type="Pfam" id="PF04578">
    <property type="entry name" value="DUF594"/>
    <property type="match status" value="1"/>
</dbReference>
<dbReference type="EMBL" id="CM029038">
    <property type="protein sequence ID" value="KAG2650095.1"/>
    <property type="molecule type" value="Genomic_DNA"/>
</dbReference>
<sequence length="148" mass="16706">MTVLQSVLRQARRGMSPEEEDERTRLQQVLHKAKDLLGLTRMLKEEKESAIQRCEISGDSLTTFQKGVKLGKQLIDQLQVELRWKVMAEFWAGTILYIAPSDSKETVDVHVDQLAQGGEFLTHLWALLSVVGILKQAREEHGGPQGEV</sequence>
<dbReference type="Proteomes" id="UP000823388">
    <property type="component" value="Chromosome 1N"/>
</dbReference>
<organism evidence="2 3">
    <name type="scientific">Panicum virgatum</name>
    <name type="common">Blackwell switchgrass</name>
    <dbReference type="NCBI Taxonomy" id="38727"/>
    <lineage>
        <taxon>Eukaryota</taxon>
        <taxon>Viridiplantae</taxon>
        <taxon>Streptophyta</taxon>
        <taxon>Embryophyta</taxon>
        <taxon>Tracheophyta</taxon>
        <taxon>Spermatophyta</taxon>
        <taxon>Magnoliopsida</taxon>
        <taxon>Liliopsida</taxon>
        <taxon>Poales</taxon>
        <taxon>Poaceae</taxon>
        <taxon>PACMAD clade</taxon>
        <taxon>Panicoideae</taxon>
        <taxon>Panicodae</taxon>
        <taxon>Paniceae</taxon>
        <taxon>Panicinae</taxon>
        <taxon>Panicum</taxon>
        <taxon>Panicum sect. Hiantes</taxon>
    </lineage>
</organism>
<dbReference type="InterPro" id="IPR007658">
    <property type="entry name" value="DUF594"/>
</dbReference>
<evidence type="ECO:0000313" key="2">
    <source>
        <dbReference type="EMBL" id="KAG2650095.1"/>
    </source>
</evidence>
<evidence type="ECO:0000313" key="3">
    <source>
        <dbReference type="Proteomes" id="UP000823388"/>
    </source>
</evidence>
<evidence type="ECO:0000256" key="1">
    <source>
        <dbReference type="SAM" id="MobiDB-lite"/>
    </source>
</evidence>